<dbReference type="SMART" id="SM00895">
    <property type="entry name" value="FCD"/>
    <property type="match status" value="1"/>
</dbReference>
<dbReference type="InterPro" id="IPR036390">
    <property type="entry name" value="WH_DNA-bd_sf"/>
</dbReference>
<dbReference type="SUPFAM" id="SSF48008">
    <property type="entry name" value="GntR ligand-binding domain-like"/>
    <property type="match status" value="1"/>
</dbReference>
<dbReference type="Proteomes" id="UP001501803">
    <property type="component" value="Unassembled WGS sequence"/>
</dbReference>
<evidence type="ECO:0000256" key="1">
    <source>
        <dbReference type="ARBA" id="ARBA00023015"/>
    </source>
</evidence>
<gene>
    <name evidence="5" type="ORF">GCM10022381_17250</name>
</gene>
<proteinExistence type="predicted"/>
<keyword evidence="3" id="KW-0804">Transcription</keyword>
<dbReference type="PANTHER" id="PTHR43537">
    <property type="entry name" value="TRANSCRIPTIONAL REGULATOR, GNTR FAMILY"/>
    <property type="match status" value="1"/>
</dbReference>
<dbReference type="SUPFAM" id="SSF46785">
    <property type="entry name" value="Winged helix' DNA-binding domain"/>
    <property type="match status" value="1"/>
</dbReference>
<dbReference type="Gene3D" id="1.20.120.530">
    <property type="entry name" value="GntR ligand-binding domain-like"/>
    <property type="match status" value="1"/>
</dbReference>
<reference evidence="6" key="1">
    <citation type="journal article" date="2019" name="Int. J. Syst. Evol. Microbiol.">
        <title>The Global Catalogue of Microorganisms (GCM) 10K type strain sequencing project: providing services to taxonomists for standard genome sequencing and annotation.</title>
        <authorList>
            <consortium name="The Broad Institute Genomics Platform"/>
            <consortium name="The Broad Institute Genome Sequencing Center for Infectious Disease"/>
            <person name="Wu L."/>
            <person name="Ma J."/>
        </authorList>
    </citation>
    <scope>NUCLEOTIDE SEQUENCE [LARGE SCALE GENOMIC DNA]</scope>
    <source>
        <strain evidence="6">JCM 17021</strain>
    </source>
</reference>
<dbReference type="InterPro" id="IPR000524">
    <property type="entry name" value="Tscrpt_reg_HTH_GntR"/>
</dbReference>
<comment type="caution">
    <text evidence="5">The sequence shown here is derived from an EMBL/GenBank/DDBJ whole genome shotgun (WGS) entry which is preliminary data.</text>
</comment>
<dbReference type="PANTHER" id="PTHR43537:SF44">
    <property type="entry name" value="GNTR FAMILY REGULATORY PROTEIN"/>
    <property type="match status" value="1"/>
</dbReference>
<dbReference type="SMART" id="SM00345">
    <property type="entry name" value="HTH_GNTR"/>
    <property type="match status" value="1"/>
</dbReference>
<keyword evidence="2" id="KW-0238">DNA-binding</keyword>
<evidence type="ECO:0000259" key="4">
    <source>
        <dbReference type="PROSITE" id="PS50949"/>
    </source>
</evidence>
<organism evidence="5 6">
    <name type="scientific">Leifsonia kafniensis</name>
    <dbReference type="NCBI Taxonomy" id="475957"/>
    <lineage>
        <taxon>Bacteria</taxon>
        <taxon>Bacillati</taxon>
        <taxon>Actinomycetota</taxon>
        <taxon>Actinomycetes</taxon>
        <taxon>Micrococcales</taxon>
        <taxon>Microbacteriaceae</taxon>
        <taxon>Leifsonia</taxon>
    </lineage>
</organism>
<keyword evidence="6" id="KW-1185">Reference proteome</keyword>
<dbReference type="CDD" id="cd07377">
    <property type="entry name" value="WHTH_GntR"/>
    <property type="match status" value="1"/>
</dbReference>
<evidence type="ECO:0000313" key="6">
    <source>
        <dbReference type="Proteomes" id="UP001501803"/>
    </source>
</evidence>
<evidence type="ECO:0000256" key="2">
    <source>
        <dbReference type="ARBA" id="ARBA00023125"/>
    </source>
</evidence>
<dbReference type="Pfam" id="PF07729">
    <property type="entry name" value="FCD"/>
    <property type="match status" value="1"/>
</dbReference>
<dbReference type="InterPro" id="IPR008920">
    <property type="entry name" value="TF_FadR/GntR_C"/>
</dbReference>
<dbReference type="InterPro" id="IPR011711">
    <property type="entry name" value="GntR_C"/>
</dbReference>
<evidence type="ECO:0000313" key="5">
    <source>
        <dbReference type="EMBL" id="GAA3875107.1"/>
    </source>
</evidence>
<sequence length="260" mass="28133">MVSNEGGDTMRSTDAVAKPWPKSRIPKASSLLANDLRNDILRRKLPSGTNFPGESELIDTTGYSRATVREALRLLESEGLIVTRRGPQGGIQVSRPDVNQSTRSMAVLLALSDATLRELFEFRCVVEPQAARLAASAATPEQIAGMVRATAEDLGPLDSVVSFHDLIAEACGNEFYRVTVKVILEIAAWHTPEEGLDSADLHGAHAAHRRVVEHIAAGRGDRAASAMEKHLRAFEAVVDSRGNLDATVLRAGDWPPRVAR</sequence>
<dbReference type="PRINTS" id="PR00035">
    <property type="entry name" value="HTHGNTR"/>
</dbReference>
<accession>A0ABP7KEU3</accession>
<protein>
    <submittedName>
        <fullName evidence="5">FadR/GntR family transcriptional regulator</fullName>
    </submittedName>
</protein>
<feature type="domain" description="HTH gntR-type" evidence="4">
    <location>
        <begin position="26"/>
        <end position="96"/>
    </location>
</feature>
<dbReference type="Gene3D" id="1.10.10.10">
    <property type="entry name" value="Winged helix-like DNA-binding domain superfamily/Winged helix DNA-binding domain"/>
    <property type="match status" value="1"/>
</dbReference>
<dbReference type="PROSITE" id="PS50949">
    <property type="entry name" value="HTH_GNTR"/>
    <property type="match status" value="1"/>
</dbReference>
<dbReference type="Pfam" id="PF00392">
    <property type="entry name" value="GntR"/>
    <property type="match status" value="1"/>
</dbReference>
<dbReference type="RefSeq" id="WP_345064919.1">
    <property type="nucleotide sequence ID" value="NZ_BAABCN010000003.1"/>
</dbReference>
<name>A0ABP7KEU3_9MICO</name>
<dbReference type="InterPro" id="IPR036388">
    <property type="entry name" value="WH-like_DNA-bd_sf"/>
</dbReference>
<dbReference type="EMBL" id="BAABCN010000003">
    <property type="protein sequence ID" value="GAA3875107.1"/>
    <property type="molecule type" value="Genomic_DNA"/>
</dbReference>
<keyword evidence="1" id="KW-0805">Transcription regulation</keyword>
<evidence type="ECO:0000256" key="3">
    <source>
        <dbReference type="ARBA" id="ARBA00023163"/>
    </source>
</evidence>